<dbReference type="InterPro" id="IPR013783">
    <property type="entry name" value="Ig-like_fold"/>
</dbReference>
<proteinExistence type="predicted"/>
<sequence length="1054" mass="113744">MDIKLPSVTFPTYHILPKKTCLFVAIASLLLTGVVSAQGPGNPFVDAGPDQTIDCASGGCTDITATFLDIGETDTYNVSSIPYNPPFAFDGLANSLNPDFDDRWSIVEDLPFDLCYFTNTETQFQVGSNGVVRFEVDPGDISNGWSFSEDLPNNTNATLAEANVFTPGHDIDPSVSSTEEIGYEVIGTAPNRVLVVAYFEVPMFSGSCNSLLATQMVVFYETTNVIDIYIQDKPSCPSWNSGNAALGIQNNDGDLAFVPPGRNTSDSPWTATNEAWRFTPAGDSVIEFSWLDADGNTIGTTPTLNVCPTDPVTTYTAQVIYTNCNGDTVTVTDDVEVTLDGTTDLEVDLGEDLTFCDTPSYEIVPEITGDPTGATYLWTPNGETTPTITVSTTDTYGVTVTKDGCSVSDEVDITFLTAPCDIEPLCGMTDFSEDFGTGTGRECIDPAVATTTYTCNLGGQIEDGEYVLTNISDGLNTGWHTGMEDHTPGDVDGRAFFVNADFTVGEFYRRTITLDADTNYSFGAWITTMYDTDTTICGGNSIPSNVIFRIEDPTGTMIAETNTGDIPNGPEPNWQQFFINFNTGNNTDIQLVLINNSIGGCGNDLALDDITLELATDIPVIVTPDDLSVCDENNDGVEVFDLTVQIPTILDGQDPADFNITFHNTLLDAEAGQLAIDDPTAYSNTVNPETIYVRVERVEQETCFSTVAFDLILNAIIDLTTDLPTEVNLCDDEVIPALDASPTNQGIDLTQVMYEWTDEDGVVVSTNPIFTPATSGTYTVVVTLPPCSENTFTVVVDITEKPTLDLGADQVLCDGGAYEIVPMITGNTTGITYDWSTGETTPTIIADATGTYELTITVGNCTVSDSVDVFISDPIEASIGEDFETCPEEIQVLTVTTSAQDPTFQWFLNGDILTGETNATLEIELPAETMGTQIYSVVVTEGECTGEAEIGVTLYDVGNCTISQGISPNNDGFNDILDLTFLNDRTGITNLQIFNRLGTLVYEKTNYINEWQGQTTDNEELPTGTYFYVLDLAGDDSVYGTQASGWIYLNREAN</sequence>
<evidence type="ECO:0000313" key="3">
    <source>
        <dbReference type="Proteomes" id="UP000255317"/>
    </source>
</evidence>
<dbReference type="Gene3D" id="2.60.120.260">
    <property type="entry name" value="Galactose-binding domain-like"/>
    <property type="match status" value="1"/>
</dbReference>
<dbReference type="Pfam" id="PF13585">
    <property type="entry name" value="CHU_C"/>
    <property type="match status" value="1"/>
</dbReference>
<dbReference type="EMBL" id="QRAO01000001">
    <property type="protein sequence ID" value="RDK88238.1"/>
    <property type="molecule type" value="Genomic_DNA"/>
</dbReference>
<evidence type="ECO:0000313" key="2">
    <source>
        <dbReference type="EMBL" id="RDK88238.1"/>
    </source>
</evidence>
<keyword evidence="1" id="KW-0732">Signal</keyword>
<gene>
    <name evidence="2" type="ORF">C8D94_101107</name>
</gene>
<dbReference type="AlphaFoldDB" id="A0A370QIQ5"/>
<protein>
    <submittedName>
        <fullName evidence="2">Gliding motility-associated-like protein</fullName>
    </submittedName>
</protein>
<dbReference type="Gene3D" id="2.60.40.10">
    <property type="entry name" value="Immunoglobulins"/>
    <property type="match status" value="1"/>
</dbReference>
<dbReference type="Proteomes" id="UP000255317">
    <property type="component" value="Unassembled WGS sequence"/>
</dbReference>
<evidence type="ECO:0000256" key="1">
    <source>
        <dbReference type="SAM" id="SignalP"/>
    </source>
</evidence>
<organism evidence="2 3">
    <name type="scientific">Marinirhabdus gelatinilytica</name>
    <dbReference type="NCBI Taxonomy" id="1703343"/>
    <lineage>
        <taxon>Bacteria</taxon>
        <taxon>Pseudomonadati</taxon>
        <taxon>Bacteroidota</taxon>
        <taxon>Flavobacteriia</taxon>
        <taxon>Flavobacteriales</taxon>
        <taxon>Flavobacteriaceae</taxon>
    </lineage>
</organism>
<reference evidence="2 3" key="1">
    <citation type="submission" date="2018-07" db="EMBL/GenBank/DDBJ databases">
        <title>Genomic Encyclopedia of Type Strains, Phase IV (KMG-IV): sequencing the most valuable type-strain genomes for metagenomic binning, comparative biology and taxonomic classification.</title>
        <authorList>
            <person name="Goeker M."/>
        </authorList>
    </citation>
    <scope>NUCLEOTIDE SEQUENCE [LARGE SCALE GENOMIC DNA]</scope>
    <source>
        <strain evidence="2 3">DSM 101478</strain>
    </source>
</reference>
<feature type="signal peptide" evidence="1">
    <location>
        <begin position="1"/>
        <end position="37"/>
    </location>
</feature>
<dbReference type="NCBIfam" id="TIGR04131">
    <property type="entry name" value="Bac_Flav_CTERM"/>
    <property type="match status" value="1"/>
</dbReference>
<name>A0A370QIQ5_9FLAO</name>
<comment type="caution">
    <text evidence="2">The sequence shown here is derived from an EMBL/GenBank/DDBJ whole genome shotgun (WGS) entry which is preliminary data.</text>
</comment>
<feature type="chain" id="PRO_5016934872" evidence="1">
    <location>
        <begin position="38"/>
        <end position="1054"/>
    </location>
</feature>
<keyword evidence="3" id="KW-1185">Reference proteome</keyword>
<dbReference type="OrthoDB" id="608579at2"/>
<accession>A0A370QIQ5</accession>
<dbReference type="InterPro" id="IPR026341">
    <property type="entry name" value="T9SS_type_B"/>
</dbReference>
<dbReference type="RefSeq" id="WP_115121963.1">
    <property type="nucleotide sequence ID" value="NZ_QRAO01000001.1"/>
</dbReference>